<keyword evidence="3" id="KW-1185">Reference proteome</keyword>
<dbReference type="PATRIC" id="fig|935700.4.peg.2422"/>
<proteinExistence type="predicted"/>
<comment type="caution">
    <text evidence="2">The sequence shown here is derived from an EMBL/GenBank/DDBJ whole genome shotgun (WGS) entry which is preliminary data.</text>
</comment>
<dbReference type="EMBL" id="JYFE01000041">
    <property type="protein sequence ID" value="KIT16080.1"/>
    <property type="molecule type" value="Genomic_DNA"/>
</dbReference>
<evidence type="ECO:0008006" key="4">
    <source>
        <dbReference type="Google" id="ProtNLM"/>
    </source>
</evidence>
<feature type="signal peptide" evidence="1">
    <location>
        <begin position="1"/>
        <end position="24"/>
    </location>
</feature>
<evidence type="ECO:0000256" key="1">
    <source>
        <dbReference type="SAM" id="SignalP"/>
    </source>
</evidence>
<dbReference type="PROSITE" id="PS51257">
    <property type="entry name" value="PROKAR_LIPOPROTEIN"/>
    <property type="match status" value="1"/>
</dbReference>
<accession>A0A0D1EJU7</accession>
<dbReference type="STRING" id="935700.jaqu_23520"/>
<feature type="chain" id="PRO_5002230044" description="Lipoprotein" evidence="1">
    <location>
        <begin position="25"/>
        <end position="43"/>
    </location>
</feature>
<name>A0A0D1EJU7_9RHOB</name>
<dbReference type="RefSeq" id="WP_269078990.1">
    <property type="nucleotide sequence ID" value="NZ_FZPF01000004.1"/>
</dbReference>
<sequence length="43" mass="4430">MSKLIKTVAVLGFTVTLAACGGNADDEVVIVDPIVVDPVSPKF</sequence>
<evidence type="ECO:0000313" key="2">
    <source>
        <dbReference type="EMBL" id="KIT16080.1"/>
    </source>
</evidence>
<organism evidence="2 3">
    <name type="scientific">Jannaschia aquimarina</name>
    <dbReference type="NCBI Taxonomy" id="935700"/>
    <lineage>
        <taxon>Bacteria</taxon>
        <taxon>Pseudomonadati</taxon>
        <taxon>Pseudomonadota</taxon>
        <taxon>Alphaproteobacteria</taxon>
        <taxon>Rhodobacterales</taxon>
        <taxon>Roseobacteraceae</taxon>
        <taxon>Jannaschia</taxon>
    </lineage>
</organism>
<dbReference type="Proteomes" id="UP000032232">
    <property type="component" value="Unassembled WGS sequence"/>
</dbReference>
<keyword evidence="1" id="KW-0732">Signal</keyword>
<protein>
    <recommendedName>
        <fullName evidence="4">Lipoprotein</fullName>
    </recommendedName>
</protein>
<dbReference type="AlphaFoldDB" id="A0A0D1EJU7"/>
<gene>
    <name evidence="2" type="ORF">jaqu_23520</name>
</gene>
<evidence type="ECO:0000313" key="3">
    <source>
        <dbReference type="Proteomes" id="UP000032232"/>
    </source>
</evidence>
<reference evidence="2 3" key="1">
    <citation type="submission" date="2015-02" db="EMBL/GenBank/DDBJ databases">
        <title>Genome Sequence of Jannaschia aquimarina DSM28248, a member of the Roseobacter clade.</title>
        <authorList>
            <person name="Voget S."/>
            <person name="Daniel R."/>
        </authorList>
    </citation>
    <scope>NUCLEOTIDE SEQUENCE [LARGE SCALE GENOMIC DNA]</scope>
    <source>
        <strain evidence="2 3">GSW-M26</strain>
    </source>
</reference>